<evidence type="ECO:0000313" key="3">
    <source>
        <dbReference type="Proteomes" id="UP000649604"/>
    </source>
</evidence>
<evidence type="ECO:0000259" key="1">
    <source>
        <dbReference type="Pfam" id="PF11141"/>
    </source>
</evidence>
<reference evidence="2" key="1">
    <citation type="submission" date="2019-11" db="EMBL/GenBank/DDBJ databases">
        <title>Microbial mats filling the niche in hypersaline microbial mats.</title>
        <authorList>
            <person name="Wong H.L."/>
            <person name="Macleod F.I."/>
            <person name="White R.A. III"/>
            <person name="Burns B.P."/>
        </authorList>
    </citation>
    <scope>NUCLEOTIDE SEQUENCE</scope>
    <source>
        <strain evidence="2">Rbin_158</strain>
    </source>
</reference>
<dbReference type="EMBL" id="WJJP01000185">
    <property type="protein sequence ID" value="MBD3324104.1"/>
    <property type="molecule type" value="Genomic_DNA"/>
</dbReference>
<dbReference type="Pfam" id="PF11141">
    <property type="entry name" value="DUF2914"/>
    <property type="match status" value="1"/>
</dbReference>
<feature type="domain" description="DUF2914" evidence="1">
    <location>
        <begin position="60"/>
        <end position="118"/>
    </location>
</feature>
<comment type="caution">
    <text evidence="2">The sequence shown here is derived from an EMBL/GenBank/DDBJ whole genome shotgun (WGS) entry which is preliminary data.</text>
</comment>
<proteinExistence type="predicted"/>
<dbReference type="InterPro" id="IPR022606">
    <property type="entry name" value="DUF2914"/>
</dbReference>
<dbReference type="AlphaFoldDB" id="A0A9D5Q4V2"/>
<dbReference type="Proteomes" id="UP000649604">
    <property type="component" value="Unassembled WGS sequence"/>
</dbReference>
<evidence type="ECO:0000313" key="2">
    <source>
        <dbReference type="EMBL" id="MBD3324104.1"/>
    </source>
</evidence>
<organism evidence="2 3">
    <name type="scientific">candidate division KSB3 bacterium</name>
    <dbReference type="NCBI Taxonomy" id="2044937"/>
    <lineage>
        <taxon>Bacteria</taxon>
        <taxon>candidate division KSB3</taxon>
    </lineage>
</organism>
<protein>
    <submittedName>
        <fullName evidence="2">DUF2914 domain-containing protein</fullName>
    </submittedName>
</protein>
<sequence length="120" mass="13518">PTAAPIITPYGITIDQLSVCSKISNRNPTNIAETFSVGKVKQVYTWMHVSGVNPPKLAKHIYYWEGKRMATIELRLKYASMRTWSQKSLTTFEALGKWKVVVTTGDEEEVLAVKEFTVVP</sequence>
<feature type="non-terminal residue" evidence="2">
    <location>
        <position position="1"/>
    </location>
</feature>
<accession>A0A9D5Q4V2</accession>
<gene>
    <name evidence="2" type="ORF">GF339_05935</name>
</gene>
<name>A0A9D5Q4V2_9BACT</name>